<comment type="subcellular location">
    <subcellularLocation>
        <location evidence="1">Cell outer membrane</location>
    </subcellularLocation>
</comment>
<keyword evidence="8" id="KW-1185">Reference proteome</keyword>
<dbReference type="InterPro" id="IPR050330">
    <property type="entry name" value="Bact_OuterMem_StrucFunc"/>
</dbReference>
<evidence type="ECO:0000256" key="3">
    <source>
        <dbReference type="ARBA" id="ARBA00023237"/>
    </source>
</evidence>
<dbReference type="InterPro" id="IPR006665">
    <property type="entry name" value="OmpA-like"/>
</dbReference>
<dbReference type="PANTHER" id="PTHR30329">
    <property type="entry name" value="STATOR ELEMENT OF FLAGELLAR MOTOR COMPLEX"/>
    <property type="match status" value="1"/>
</dbReference>
<dbReference type="Gene3D" id="3.30.1330.60">
    <property type="entry name" value="OmpA-like domain"/>
    <property type="match status" value="1"/>
</dbReference>
<proteinExistence type="predicted"/>
<dbReference type="PROSITE" id="PS51123">
    <property type="entry name" value="OMPA_2"/>
    <property type="match status" value="1"/>
</dbReference>
<dbReference type="InterPro" id="IPR006664">
    <property type="entry name" value="OMP_bac"/>
</dbReference>
<feature type="signal peptide" evidence="5">
    <location>
        <begin position="1"/>
        <end position="18"/>
    </location>
</feature>
<dbReference type="PANTHER" id="PTHR30329:SF21">
    <property type="entry name" value="LIPOPROTEIN YIAD-RELATED"/>
    <property type="match status" value="1"/>
</dbReference>
<dbReference type="SUPFAM" id="SSF103088">
    <property type="entry name" value="OmpA-like"/>
    <property type="match status" value="1"/>
</dbReference>
<dbReference type="EMBL" id="JAAGYR010000008">
    <property type="protein sequence ID" value="NEN75768.1"/>
    <property type="molecule type" value="Genomic_DNA"/>
</dbReference>
<dbReference type="AlphaFoldDB" id="A0A6L9Y7L5"/>
<keyword evidence="3" id="KW-0998">Cell outer membrane</keyword>
<evidence type="ECO:0000256" key="4">
    <source>
        <dbReference type="PROSITE-ProRule" id="PRU00473"/>
    </source>
</evidence>
<protein>
    <submittedName>
        <fullName evidence="7">OmpA family protein</fullName>
    </submittedName>
</protein>
<evidence type="ECO:0000256" key="5">
    <source>
        <dbReference type="SAM" id="SignalP"/>
    </source>
</evidence>
<dbReference type="CDD" id="cd07185">
    <property type="entry name" value="OmpA_C-like"/>
    <property type="match status" value="1"/>
</dbReference>
<dbReference type="Pfam" id="PF00691">
    <property type="entry name" value="OmpA"/>
    <property type="match status" value="1"/>
</dbReference>
<feature type="chain" id="PRO_5027045393" evidence="5">
    <location>
        <begin position="19"/>
        <end position="295"/>
    </location>
</feature>
<evidence type="ECO:0000256" key="1">
    <source>
        <dbReference type="ARBA" id="ARBA00004442"/>
    </source>
</evidence>
<dbReference type="Proteomes" id="UP000477651">
    <property type="component" value="Unassembled WGS sequence"/>
</dbReference>
<evidence type="ECO:0000259" key="6">
    <source>
        <dbReference type="PROSITE" id="PS51123"/>
    </source>
</evidence>
<evidence type="ECO:0000313" key="7">
    <source>
        <dbReference type="EMBL" id="NEN75768.1"/>
    </source>
</evidence>
<dbReference type="GO" id="GO:0009279">
    <property type="term" value="C:cell outer membrane"/>
    <property type="evidence" value="ECO:0007669"/>
    <property type="project" value="UniProtKB-SubCell"/>
</dbReference>
<gene>
    <name evidence="7" type="ORF">F9B74_05430</name>
</gene>
<dbReference type="InterPro" id="IPR036737">
    <property type="entry name" value="OmpA-like_sf"/>
</dbReference>
<evidence type="ECO:0000256" key="2">
    <source>
        <dbReference type="ARBA" id="ARBA00023136"/>
    </source>
</evidence>
<dbReference type="PROSITE" id="PS51257">
    <property type="entry name" value="PROKAR_LIPOPROTEIN"/>
    <property type="match status" value="1"/>
</dbReference>
<dbReference type="RefSeq" id="WP_163764358.1">
    <property type="nucleotide sequence ID" value="NZ_JAAGYR010000008.1"/>
</dbReference>
<comment type="caution">
    <text evidence="7">The sequence shown here is derived from an EMBL/GenBank/DDBJ whole genome shotgun (WGS) entry which is preliminary data.</text>
</comment>
<feature type="domain" description="OmpA-like" evidence="6">
    <location>
        <begin position="167"/>
        <end position="294"/>
    </location>
</feature>
<keyword evidence="2 4" id="KW-0472">Membrane</keyword>
<sequence>MKKSLLSVALLAALSACTTSKELGQPLEKWHNFATSSVDTQQLGENQSQVVFFRQDDIQGPAVNVYINGNYQASLLPNAFTPVTVCSAKTLLTSSFSTNTAFGNRTQGVNYTLPVGQTTYVKVIQDQRGQLTFVRVNEQEAKAAISQLPKENQTLSRVPTPEQCGEPVLANAELDASALFAFNKAGYNDILPEGKKEIANFAQGIASLSGVSKLVVSGHTDPVGSVSYNQRLSQQRAETVKKALQNAGVTLPIEAVGYGKSQPVVTHCTSLSGVAKQECNQPNRRVEITVYGQQQ</sequence>
<evidence type="ECO:0000313" key="8">
    <source>
        <dbReference type="Proteomes" id="UP000477651"/>
    </source>
</evidence>
<accession>A0A6L9Y7L5</accession>
<reference evidence="7 8" key="1">
    <citation type="submission" date="2020-02" db="EMBL/GenBank/DDBJ databases">
        <title>Pelistega sp. NLN82 were isolated from wild rodents of the Hainan Island.</title>
        <authorList>
            <person name="Niu N."/>
            <person name="Zhou J."/>
        </authorList>
    </citation>
    <scope>NUCLEOTIDE SEQUENCE [LARGE SCALE GENOMIC DNA]</scope>
    <source>
        <strain evidence="7 8">NLN82</strain>
    </source>
</reference>
<dbReference type="PRINTS" id="PR01021">
    <property type="entry name" value="OMPADOMAIN"/>
</dbReference>
<name>A0A6L9Y7L5_9BURK</name>
<keyword evidence="5" id="KW-0732">Signal</keyword>
<organism evidence="7 8">
    <name type="scientific">Pelistega ratti</name>
    <dbReference type="NCBI Taxonomy" id="2652177"/>
    <lineage>
        <taxon>Bacteria</taxon>
        <taxon>Pseudomonadati</taxon>
        <taxon>Pseudomonadota</taxon>
        <taxon>Betaproteobacteria</taxon>
        <taxon>Burkholderiales</taxon>
        <taxon>Alcaligenaceae</taxon>
        <taxon>Pelistega</taxon>
    </lineage>
</organism>